<keyword evidence="6" id="KW-1185">Reference proteome</keyword>
<dbReference type="InterPro" id="IPR032808">
    <property type="entry name" value="DoxX"/>
</dbReference>
<organism evidence="5 6">
    <name type="scientific">Bradymonas sediminis</name>
    <dbReference type="NCBI Taxonomy" id="1548548"/>
    <lineage>
        <taxon>Bacteria</taxon>
        <taxon>Deltaproteobacteria</taxon>
        <taxon>Bradymonadales</taxon>
        <taxon>Bradymonadaceae</taxon>
        <taxon>Bradymonas</taxon>
    </lineage>
</organism>
<protein>
    <submittedName>
        <fullName evidence="5">Uncharacterized protein</fullName>
    </submittedName>
</protein>
<dbReference type="RefSeq" id="WP_111336398.1">
    <property type="nucleotide sequence ID" value="NZ_CP030032.1"/>
</dbReference>
<sequence length="149" mass="15323">MQNTPAETDLLAKLTAPLRDKALVIFRVMLSTIFLVAGTNHLTSPNGVATRLESAPLGFLATSIASAELLVIASGVALLLGGLALAAGFKTRWAALLLILLLIPITITVQVGSLASMGPLAKNIGLGGGLIYFLAFGNSPASTSDLRLN</sequence>
<dbReference type="GO" id="GO:0016020">
    <property type="term" value="C:membrane"/>
    <property type="evidence" value="ECO:0007669"/>
    <property type="project" value="UniProtKB-SubCell"/>
</dbReference>
<dbReference type="Pfam" id="PF07681">
    <property type="entry name" value="DoxX"/>
    <property type="match status" value="1"/>
</dbReference>
<dbReference type="Proteomes" id="UP000249799">
    <property type="component" value="Chromosome"/>
</dbReference>
<comment type="subcellular location">
    <subcellularLocation>
        <location evidence="1">Membrane</location>
        <topology evidence="1">Multi-pass membrane protein</topology>
    </subcellularLocation>
</comment>
<dbReference type="KEGG" id="bsed:DN745_16125"/>
<dbReference type="EMBL" id="CP030032">
    <property type="protein sequence ID" value="AWV90759.1"/>
    <property type="molecule type" value="Genomic_DNA"/>
</dbReference>
<keyword evidence="3" id="KW-1133">Transmembrane helix</keyword>
<name>A0A2Z4FP46_9DELT</name>
<keyword evidence="4" id="KW-0472">Membrane</keyword>
<gene>
    <name evidence="5" type="ORF">DN745_16125</name>
</gene>
<accession>A0A2Z4FP46</accession>
<dbReference type="OrthoDB" id="7425328at2"/>
<evidence type="ECO:0000256" key="3">
    <source>
        <dbReference type="ARBA" id="ARBA00022989"/>
    </source>
</evidence>
<dbReference type="AlphaFoldDB" id="A0A2Z4FP46"/>
<evidence type="ECO:0000256" key="2">
    <source>
        <dbReference type="ARBA" id="ARBA00022692"/>
    </source>
</evidence>
<evidence type="ECO:0000256" key="4">
    <source>
        <dbReference type="ARBA" id="ARBA00023136"/>
    </source>
</evidence>
<evidence type="ECO:0000256" key="1">
    <source>
        <dbReference type="ARBA" id="ARBA00004141"/>
    </source>
</evidence>
<evidence type="ECO:0000313" key="5">
    <source>
        <dbReference type="EMBL" id="AWV90759.1"/>
    </source>
</evidence>
<keyword evidence="2" id="KW-0812">Transmembrane</keyword>
<evidence type="ECO:0000313" key="6">
    <source>
        <dbReference type="Proteomes" id="UP000249799"/>
    </source>
</evidence>
<proteinExistence type="predicted"/>
<reference evidence="5 6" key="1">
    <citation type="submission" date="2018-06" db="EMBL/GenBank/DDBJ databases">
        <title>Lujinxingia sediminis gen. nov. sp. nov., a new facultative anaerobic member of the class Deltaproteobacteria, and proposal of Lujinxingaceae fam. nov.</title>
        <authorList>
            <person name="Guo L.-Y."/>
            <person name="Li C.-M."/>
            <person name="Wang S."/>
            <person name="Du Z.-J."/>
        </authorList>
    </citation>
    <scope>NUCLEOTIDE SEQUENCE [LARGE SCALE GENOMIC DNA]</scope>
    <source>
        <strain evidence="5 6">FA350</strain>
    </source>
</reference>